<feature type="signal peptide" evidence="2">
    <location>
        <begin position="1"/>
        <end position="34"/>
    </location>
</feature>
<reference evidence="3" key="1">
    <citation type="submission" date="2010-08" db="EMBL/GenBank/DDBJ databases">
        <authorList>
            <person name="Muzny D."/>
            <person name="Qin X."/>
            <person name="Deng J."/>
            <person name="Jiang H."/>
            <person name="Liu Y."/>
            <person name="Qu J."/>
            <person name="Song X.-Z."/>
            <person name="Zhang L."/>
            <person name="Thornton R."/>
            <person name="Coyle M."/>
            <person name="Francisco L."/>
            <person name="Jackson L."/>
            <person name="Javaid M."/>
            <person name="Korchina V."/>
            <person name="Kovar C."/>
            <person name="Mata R."/>
            <person name="Mathew T."/>
            <person name="Ngo R."/>
            <person name="Nguyen L."/>
            <person name="Nguyen N."/>
            <person name="Okwuonu G."/>
            <person name="Ongeri F."/>
            <person name="Pham C."/>
            <person name="Simmons D."/>
            <person name="Wilczek-Boney K."/>
            <person name="Hale W."/>
            <person name="Jakkamsetti A."/>
            <person name="Pham P."/>
            <person name="Ruth R."/>
            <person name="San Lucas F."/>
            <person name="Warren J."/>
            <person name="Zhang J."/>
            <person name="Zhao Z."/>
            <person name="Zhou C."/>
            <person name="Zhu D."/>
            <person name="Lee S."/>
            <person name="Bess C."/>
            <person name="Blankenburg K."/>
            <person name="Forbes L."/>
            <person name="Fu Q."/>
            <person name="Gubbala S."/>
            <person name="Hirani K."/>
            <person name="Jayaseelan J.C."/>
            <person name="Lara F."/>
            <person name="Munidasa M."/>
            <person name="Palculict T."/>
            <person name="Patil S."/>
            <person name="Pu L.-L."/>
            <person name="Saada N."/>
            <person name="Tang L."/>
            <person name="Weissenberger G."/>
            <person name="Zhu Y."/>
            <person name="Hemphill L."/>
            <person name="Shang Y."/>
            <person name="Youmans B."/>
            <person name="Ayvaz T."/>
            <person name="Ross M."/>
            <person name="Santibanez J."/>
            <person name="Aqrawi P."/>
            <person name="Gross S."/>
            <person name="Joshi V."/>
            <person name="Fowler G."/>
            <person name="Nazareth L."/>
            <person name="Reid J."/>
            <person name="Worley K."/>
            <person name="Petrosino J."/>
            <person name="Highlander S."/>
            <person name="Gibbs R."/>
        </authorList>
    </citation>
    <scope>NUCLEOTIDE SEQUENCE [LARGE SCALE GENOMIC DNA]</scope>
    <source>
        <strain evidence="3">ATCC 35239</strain>
    </source>
</reference>
<feature type="chain" id="PRO_5038344516" evidence="2">
    <location>
        <begin position="35"/>
        <end position="907"/>
    </location>
</feature>
<sequence length="907" mass="95541">MKGVLMMNFGKKMAVGVASAALVASLAGVPAAVAGVNKNPGDEVRFPDGGSFTRISGDSRIDTALAVADRLYKDSGESLKVAYLVSAGQDNMVDAATSGMLKDGVVLLVPADKAGQLLLGATIKSKFPKVKKLVAVGGTKAVSDEAVANVKKMNSNVSTTERLGGKNRYETNVAVAKAAYKTNEINHVYLTRGDQIVDALAAGWVTNGPVLLVNHEGDVDEASKTYYQKLPDSIRSVILGGDGALSDEQASKLGAKHESTDPWTHLKSAAELKAAIQTAAATYYGQSHWQKMRKDGQGFPKRADFDPKKLDKYQFFGQGDTAAEYEGESKNPSDIKTDAIIGSTDKAKSFAGYKVPMKLLNNNLRLLANKHSKLDSDLQNALRNASDVKATDLTSAPNSAGPAKDLWDAVKDMYGLDDAAMKVTMDGSKVSEEGAFAFDEDTLKVTGLNKDLFADIEAKLGGDWDKKKVYRVSGADKTLGEAAYSVITGDAGNLPNNVVMGSPVTDKLAGVDWDALYNKVKTEQESMNKKTAEAKKALVDAVMAYYNRPSAIVTKSKSGGWDHLAGKNRYETSALLGYYAYGFYLNGKKVEPANGRVYLASGDDAHLVDSVVAGQLTDGPILLVPASGEIDKSVIQHLAYLKYRETNLGTYLIGGKVAVSDEVRDEAVKALRHSKEYAGADALGKANKGGSNTMTDGLAVSKMEVKGTYGTAVDETLDVTFDGSPLPKNGGNSATKTPEIGKTATGNQAPAGLTATFTDDGKLEIKTTAATPAGDHTVKVDDGKGAYKVIKVTIAKAALPSSAAFDAVSKITASNATDATNGKDSAELSLKINNSPVADAGLTLTAESVKADDNKVTISLNGKKVNVKPATATVKDNQSAKLTVKVSGLDNYKDGEVVLTVPYQITA</sequence>
<gene>
    <name evidence="3" type="ORF">HMPREF0580_0822</name>
</gene>
<proteinExistence type="predicted"/>
<name>E0QPK7_9ACTO</name>
<organism evidence="3 4">
    <name type="scientific">Mobiluncus mulieris ATCC 35239</name>
    <dbReference type="NCBI Taxonomy" id="871571"/>
    <lineage>
        <taxon>Bacteria</taxon>
        <taxon>Bacillati</taxon>
        <taxon>Actinomycetota</taxon>
        <taxon>Actinomycetes</taxon>
        <taxon>Actinomycetales</taxon>
        <taxon>Actinomycetaceae</taxon>
        <taxon>Mobiluncus</taxon>
    </lineage>
</organism>
<dbReference type="Proteomes" id="UP000003045">
    <property type="component" value="Unassembled WGS sequence"/>
</dbReference>
<accession>E0QPK7</accession>
<protein>
    <submittedName>
        <fullName evidence="3">Gram-positive signal peptide protein, YSIRK family</fullName>
    </submittedName>
</protein>
<evidence type="ECO:0000256" key="2">
    <source>
        <dbReference type="SAM" id="SignalP"/>
    </source>
</evidence>
<feature type="region of interest" description="Disordered" evidence="1">
    <location>
        <begin position="721"/>
        <end position="753"/>
    </location>
</feature>
<dbReference type="STRING" id="871571.HMPREF0580_0822"/>
<dbReference type="Gene3D" id="3.40.50.12090">
    <property type="match status" value="1"/>
</dbReference>
<dbReference type="InterPro" id="IPR007253">
    <property type="entry name" value="Cell_wall-bd_2"/>
</dbReference>
<evidence type="ECO:0000313" key="3">
    <source>
        <dbReference type="EMBL" id="EFM46488.1"/>
    </source>
</evidence>
<keyword evidence="4" id="KW-1185">Reference proteome</keyword>
<evidence type="ECO:0000256" key="1">
    <source>
        <dbReference type="SAM" id="MobiDB-lite"/>
    </source>
</evidence>
<comment type="caution">
    <text evidence="3">The sequence shown here is derived from an EMBL/GenBank/DDBJ whole genome shotgun (WGS) entry which is preliminary data.</text>
</comment>
<dbReference type="Pfam" id="PF04122">
    <property type="entry name" value="CW_binding_2"/>
    <property type="match status" value="3"/>
</dbReference>
<evidence type="ECO:0000313" key="4">
    <source>
        <dbReference type="Proteomes" id="UP000003045"/>
    </source>
</evidence>
<dbReference type="AlphaFoldDB" id="E0QPK7"/>
<dbReference type="HOGENOM" id="CLU_366737_0_0_11"/>
<dbReference type="EMBL" id="AEET01000022">
    <property type="protein sequence ID" value="EFM46488.1"/>
    <property type="molecule type" value="Genomic_DNA"/>
</dbReference>
<keyword evidence="2" id="KW-0732">Signal</keyword>